<organism evidence="1">
    <name type="scientific">uncultured Microcoleus sp</name>
    <dbReference type="NCBI Taxonomy" id="259945"/>
    <lineage>
        <taxon>Bacteria</taxon>
        <taxon>Bacillati</taxon>
        <taxon>Cyanobacteriota</taxon>
        <taxon>Cyanophyceae</taxon>
        <taxon>Oscillatoriophycideae</taxon>
        <taxon>Oscillatoriales</taxon>
        <taxon>Microcoleaceae</taxon>
        <taxon>Microcoleus</taxon>
        <taxon>environmental samples</taxon>
    </lineage>
</organism>
<reference evidence="1" key="1">
    <citation type="submission" date="2020-02" db="EMBL/GenBank/DDBJ databases">
        <authorList>
            <person name="Meier V. D."/>
        </authorList>
    </citation>
    <scope>NUCLEOTIDE SEQUENCE</scope>
    <source>
        <strain evidence="1">AVDCRST_MAG84</strain>
    </source>
</reference>
<dbReference type="EMBL" id="CADCTZ010000282">
    <property type="protein sequence ID" value="CAA9328664.1"/>
    <property type="molecule type" value="Genomic_DNA"/>
</dbReference>
<protein>
    <submittedName>
        <fullName evidence="1">Uncharacterized protein</fullName>
    </submittedName>
</protein>
<proteinExistence type="predicted"/>
<evidence type="ECO:0000313" key="1">
    <source>
        <dbReference type="EMBL" id="CAA9328664.1"/>
    </source>
</evidence>
<accession>A0A6J4LH28</accession>
<dbReference type="AlphaFoldDB" id="A0A6J4LH28"/>
<name>A0A6J4LH28_9CYAN</name>
<sequence>MSLQLRLFGGSQSTDGKLSASNDGNHVIDKSKVLAQTDAGVITPNTPGNFSSIRSVPVVPDPRYFTKEEADAMKNLAKEKTDGARQSKRAYKALTKIEAADKTVHKEHRKYEGAVAENELGKKRADTGLAKKLHGLRPGYARLGLGIDKADSNARTRIDEIKAKLTGGSN</sequence>
<gene>
    <name evidence="1" type="ORF">AVDCRST_MAG84-1762</name>
</gene>